<dbReference type="EMBL" id="UINC01126393">
    <property type="protein sequence ID" value="SVD04846.1"/>
    <property type="molecule type" value="Genomic_DNA"/>
</dbReference>
<protein>
    <submittedName>
        <fullName evidence="1">Uncharacterized protein</fullName>
    </submittedName>
</protein>
<dbReference type="AlphaFoldDB" id="A0A382S4N0"/>
<gene>
    <name evidence="1" type="ORF">METZ01_LOCUS357700</name>
</gene>
<accession>A0A382S4N0</accession>
<evidence type="ECO:0000313" key="1">
    <source>
        <dbReference type="EMBL" id="SVD04846.1"/>
    </source>
</evidence>
<proteinExistence type="predicted"/>
<organism evidence="1">
    <name type="scientific">marine metagenome</name>
    <dbReference type="NCBI Taxonomy" id="408172"/>
    <lineage>
        <taxon>unclassified sequences</taxon>
        <taxon>metagenomes</taxon>
        <taxon>ecological metagenomes</taxon>
    </lineage>
</organism>
<sequence>PKNSPIGQSLVSSVVETNDVFPGGKSKYQDS</sequence>
<name>A0A382S4N0_9ZZZZ</name>
<feature type="non-terminal residue" evidence="1">
    <location>
        <position position="1"/>
    </location>
</feature>
<reference evidence="1" key="1">
    <citation type="submission" date="2018-05" db="EMBL/GenBank/DDBJ databases">
        <authorList>
            <person name="Lanie J.A."/>
            <person name="Ng W.-L."/>
            <person name="Kazmierczak K.M."/>
            <person name="Andrzejewski T.M."/>
            <person name="Davidsen T.M."/>
            <person name="Wayne K.J."/>
            <person name="Tettelin H."/>
            <person name="Glass J.I."/>
            <person name="Rusch D."/>
            <person name="Podicherti R."/>
            <person name="Tsui H.-C.T."/>
            <person name="Winkler M.E."/>
        </authorList>
    </citation>
    <scope>NUCLEOTIDE SEQUENCE</scope>
</reference>